<protein>
    <recommendedName>
        <fullName evidence="1">UPF0346 protein FC62_GL000235</fullName>
    </recommendedName>
</protein>
<accession>A0A0R1H409</accession>
<dbReference type="SUPFAM" id="SSF140652">
    <property type="entry name" value="YozE-like"/>
    <property type="match status" value="1"/>
</dbReference>
<dbReference type="AlphaFoldDB" id="A0A0R1H409"/>
<organism evidence="3 4">
    <name type="scientific">Amylolactobacillus amylotrophicus DSM 20534</name>
    <dbReference type="NCBI Taxonomy" id="1423722"/>
    <lineage>
        <taxon>Bacteria</taxon>
        <taxon>Bacillati</taxon>
        <taxon>Bacillota</taxon>
        <taxon>Bacilli</taxon>
        <taxon>Lactobacillales</taxon>
        <taxon>Lactobacillaceae</taxon>
        <taxon>Amylolactobacillus</taxon>
    </lineage>
</organism>
<proteinExistence type="inferred from homology"/>
<reference evidence="3 4" key="1">
    <citation type="journal article" date="2015" name="Genome Announc.">
        <title>Expanding the biotechnology potential of lactobacilli through comparative genomics of 213 strains and associated genera.</title>
        <authorList>
            <person name="Sun Z."/>
            <person name="Harris H.M."/>
            <person name="McCann A."/>
            <person name="Guo C."/>
            <person name="Argimon S."/>
            <person name="Zhang W."/>
            <person name="Yang X."/>
            <person name="Jeffery I.B."/>
            <person name="Cooney J.C."/>
            <person name="Kagawa T.F."/>
            <person name="Liu W."/>
            <person name="Song Y."/>
            <person name="Salvetti E."/>
            <person name="Wrobel A."/>
            <person name="Rasinkangas P."/>
            <person name="Parkhill J."/>
            <person name="Rea M.C."/>
            <person name="O'Sullivan O."/>
            <person name="Ritari J."/>
            <person name="Douillard F.P."/>
            <person name="Paul Ross R."/>
            <person name="Yang R."/>
            <person name="Briner A.E."/>
            <person name="Felis G.E."/>
            <person name="de Vos W.M."/>
            <person name="Barrangou R."/>
            <person name="Klaenhammer T.R."/>
            <person name="Caufield P.W."/>
            <person name="Cui Y."/>
            <person name="Zhang H."/>
            <person name="O'Toole P.W."/>
        </authorList>
    </citation>
    <scope>NUCLEOTIDE SEQUENCE [LARGE SCALE GENOMIC DNA]</scope>
    <source>
        <strain evidence="3 4">DSM 20534</strain>
    </source>
</reference>
<sequence length="73" mass="8917">MRQSFYQYLMTLRNPDSHTMIAEFANNAFNDQYFPKQMQDYEELSNYLELNGSYLPNMDVFDEAYRMYLDKMN</sequence>
<evidence type="ECO:0000256" key="1">
    <source>
        <dbReference type="HAMAP-Rule" id="MF_01538"/>
    </source>
</evidence>
<dbReference type="Proteomes" id="UP000050909">
    <property type="component" value="Unassembled WGS sequence"/>
</dbReference>
<dbReference type="InterPro" id="IPR010673">
    <property type="entry name" value="UPF0346"/>
</dbReference>
<dbReference type="RefSeq" id="WP_054745310.1">
    <property type="nucleotide sequence ID" value="NZ_AZCV01000001.1"/>
</dbReference>
<comment type="caution">
    <text evidence="3">The sequence shown here is derived from an EMBL/GenBank/DDBJ whole genome shotgun (WGS) entry which is preliminary data.</text>
</comment>
<dbReference type="HAMAP" id="MF_01538">
    <property type="entry name" value="UPF0346"/>
    <property type="match status" value="1"/>
</dbReference>
<dbReference type="Pfam" id="PF06855">
    <property type="entry name" value="YozE_SAM_like"/>
    <property type="match status" value="1"/>
</dbReference>
<keyword evidence="4" id="KW-1185">Reference proteome</keyword>
<dbReference type="InterPro" id="IPR023089">
    <property type="entry name" value="YozE_SAM-like"/>
</dbReference>
<evidence type="ECO:0000313" key="3">
    <source>
        <dbReference type="EMBL" id="KRK38548.1"/>
    </source>
</evidence>
<dbReference type="NCBIfam" id="NF010193">
    <property type="entry name" value="PRK13672.1"/>
    <property type="match status" value="1"/>
</dbReference>
<dbReference type="PIRSF" id="PIRSF037262">
    <property type="entry name" value="UCP037262"/>
    <property type="match status" value="1"/>
</dbReference>
<evidence type="ECO:0000259" key="2">
    <source>
        <dbReference type="Pfam" id="PF06855"/>
    </source>
</evidence>
<gene>
    <name evidence="3" type="ORF">FC62_GL000235</name>
</gene>
<dbReference type="EMBL" id="AZCV01000001">
    <property type="protein sequence ID" value="KRK38548.1"/>
    <property type="molecule type" value="Genomic_DNA"/>
</dbReference>
<dbReference type="Gene3D" id="1.10.150.260">
    <property type="entry name" value="YozE SAM-like"/>
    <property type="match status" value="1"/>
</dbReference>
<feature type="domain" description="YozE SAM-like" evidence="2">
    <location>
        <begin position="4"/>
        <end position="69"/>
    </location>
</feature>
<comment type="similarity">
    <text evidence="1">Belongs to the UPF0346 family.</text>
</comment>
<dbReference type="InterPro" id="IPR036806">
    <property type="entry name" value="YozE_SAM-like_sf"/>
</dbReference>
<evidence type="ECO:0000313" key="4">
    <source>
        <dbReference type="Proteomes" id="UP000050909"/>
    </source>
</evidence>
<dbReference type="PATRIC" id="fig|1423722.3.peg.239"/>
<name>A0A0R1H409_9LACO</name>